<name>A0ABS9X8G9_9ACTN</name>
<dbReference type="Pfam" id="PF00069">
    <property type="entry name" value="Pkinase"/>
    <property type="match status" value="1"/>
</dbReference>
<comment type="caution">
    <text evidence="3">The sequence shown here is derived from an EMBL/GenBank/DDBJ whole genome shotgun (WGS) entry which is preliminary data.</text>
</comment>
<dbReference type="Proteomes" id="UP001165270">
    <property type="component" value="Unassembled WGS sequence"/>
</dbReference>
<evidence type="ECO:0000259" key="2">
    <source>
        <dbReference type="PROSITE" id="PS50011"/>
    </source>
</evidence>
<accession>A0ABS9X8G9</accession>
<dbReference type="GO" id="GO:0016301">
    <property type="term" value="F:kinase activity"/>
    <property type="evidence" value="ECO:0007669"/>
    <property type="project" value="UniProtKB-KW"/>
</dbReference>
<evidence type="ECO:0000313" key="4">
    <source>
        <dbReference type="Proteomes" id="UP001165270"/>
    </source>
</evidence>
<protein>
    <submittedName>
        <fullName evidence="3">Protein kinase</fullName>
    </submittedName>
</protein>
<feature type="compositionally biased region" description="Basic and acidic residues" evidence="1">
    <location>
        <begin position="416"/>
        <end position="427"/>
    </location>
</feature>
<dbReference type="InterPro" id="IPR050167">
    <property type="entry name" value="Ser_Thr_protein_kinase"/>
</dbReference>
<keyword evidence="3" id="KW-0418">Kinase</keyword>
<proteinExistence type="predicted"/>
<dbReference type="RefSeq" id="WP_242708498.1">
    <property type="nucleotide sequence ID" value="NZ_JALDAX010000001.1"/>
</dbReference>
<gene>
    <name evidence="3" type="ORF">MQN93_01370</name>
</gene>
<dbReference type="SMART" id="SM00220">
    <property type="entry name" value="S_TKc"/>
    <property type="match status" value="1"/>
</dbReference>
<feature type="domain" description="Protein kinase" evidence="2">
    <location>
        <begin position="20"/>
        <end position="310"/>
    </location>
</feature>
<reference evidence="3" key="1">
    <citation type="submission" date="2022-03" db="EMBL/GenBank/DDBJ databases">
        <title>Streptomyces 7R015 and 7R016 isolated from Barleria lupulina in Thailand.</title>
        <authorList>
            <person name="Kanchanasin P."/>
            <person name="Phongsopitanun W."/>
            <person name="Tanasupawat S."/>
        </authorList>
    </citation>
    <scope>NUCLEOTIDE SEQUENCE</scope>
    <source>
        <strain evidence="3">7R016</strain>
    </source>
</reference>
<dbReference type="PROSITE" id="PS50011">
    <property type="entry name" value="PROTEIN_KINASE_DOM"/>
    <property type="match status" value="1"/>
</dbReference>
<evidence type="ECO:0000313" key="3">
    <source>
        <dbReference type="EMBL" id="MCI3238365.1"/>
    </source>
</evidence>
<organism evidence="3 4">
    <name type="scientific">Streptomyces spinosisporus</name>
    <dbReference type="NCBI Taxonomy" id="2927582"/>
    <lineage>
        <taxon>Bacteria</taxon>
        <taxon>Bacillati</taxon>
        <taxon>Actinomycetota</taxon>
        <taxon>Actinomycetes</taxon>
        <taxon>Kitasatosporales</taxon>
        <taxon>Streptomycetaceae</taxon>
        <taxon>Streptomyces</taxon>
    </lineage>
</organism>
<dbReference type="PANTHER" id="PTHR23257">
    <property type="entry name" value="SERINE-THREONINE PROTEIN KINASE"/>
    <property type="match status" value="1"/>
</dbReference>
<dbReference type="Gene3D" id="1.10.510.10">
    <property type="entry name" value="Transferase(Phosphotransferase) domain 1"/>
    <property type="match status" value="1"/>
</dbReference>
<keyword evidence="3" id="KW-0808">Transferase</keyword>
<feature type="region of interest" description="Disordered" evidence="1">
    <location>
        <begin position="399"/>
        <end position="427"/>
    </location>
</feature>
<sequence length="451" mass="50059">MVNGMLAPGQTLVTEEGEKVKVADMFGSGGQGEVYRVRTRKGDRALKWYYPQIADNRQRQILEGLIACSWSDDRFLWPQTVVVDADGRLPGFGYLMDVRPDRFRDLPALFRRDPAIAATTQRTLVTAALHTVEAYRALHGKGIAYRDINWGNIFFDPHTGDVLVCDNDNAVFEGESAGVAGTMDFMAPELVRGDRGAQPGIQSDLHSLAVLLFLLLMNHHPLEGALALQIRCLDENARKKLYGTDPVFLYDPNDTRNRPVPEEQQTVVATWGALPPILQRLFVETFTDGLKNPLRRVRESQWRDALSEVLDTICVCACGRQNLTEPNGPAPHCWGQNCGRPLTLPPRLQLTIGSGRTRTEPRSVRLGPQARLYAHHMVVEAERHDFTAVVAEVTEHPQQPGRFGITNRSGTRWTARRSDGSVHDVDPGRTIGLSTGLQLEFGGGAEAVVRD</sequence>
<dbReference type="SUPFAM" id="SSF56112">
    <property type="entry name" value="Protein kinase-like (PK-like)"/>
    <property type="match status" value="1"/>
</dbReference>
<dbReference type="InterPro" id="IPR011009">
    <property type="entry name" value="Kinase-like_dom_sf"/>
</dbReference>
<evidence type="ECO:0000256" key="1">
    <source>
        <dbReference type="SAM" id="MobiDB-lite"/>
    </source>
</evidence>
<keyword evidence="4" id="KW-1185">Reference proteome</keyword>
<dbReference type="InterPro" id="IPR000719">
    <property type="entry name" value="Prot_kinase_dom"/>
</dbReference>
<dbReference type="EMBL" id="JALDAX010000001">
    <property type="protein sequence ID" value="MCI3238365.1"/>
    <property type="molecule type" value="Genomic_DNA"/>
</dbReference>